<proteinExistence type="predicted"/>
<dbReference type="EMBL" id="KN774715">
    <property type="protein sequence ID" value="KIH44942.1"/>
    <property type="molecule type" value="Genomic_DNA"/>
</dbReference>
<gene>
    <name evidence="1" type="ORF">ANCDUO_25023</name>
</gene>
<evidence type="ECO:0000313" key="2">
    <source>
        <dbReference type="Proteomes" id="UP000054047"/>
    </source>
</evidence>
<sequence>EKESFMAIKVAASEIKHKRLRTELLNSTVIPALCYGSETLTLMEAMETQLRTTQASISRLHAA</sequence>
<name>A0A0C2C5I3_9BILA</name>
<accession>A0A0C2C5I3</accession>
<reference evidence="1 2" key="1">
    <citation type="submission" date="2013-12" db="EMBL/GenBank/DDBJ databases">
        <title>Draft genome of the parsitic nematode Ancylostoma duodenale.</title>
        <authorList>
            <person name="Mitreva M."/>
        </authorList>
    </citation>
    <scope>NUCLEOTIDE SEQUENCE [LARGE SCALE GENOMIC DNA]</scope>
    <source>
        <strain evidence="1 2">Zhejiang</strain>
    </source>
</reference>
<dbReference type="AlphaFoldDB" id="A0A0C2C5I3"/>
<dbReference type="Proteomes" id="UP000054047">
    <property type="component" value="Unassembled WGS sequence"/>
</dbReference>
<dbReference type="OrthoDB" id="5829528at2759"/>
<organism evidence="1 2">
    <name type="scientific">Ancylostoma duodenale</name>
    <dbReference type="NCBI Taxonomy" id="51022"/>
    <lineage>
        <taxon>Eukaryota</taxon>
        <taxon>Metazoa</taxon>
        <taxon>Ecdysozoa</taxon>
        <taxon>Nematoda</taxon>
        <taxon>Chromadorea</taxon>
        <taxon>Rhabditida</taxon>
        <taxon>Rhabditina</taxon>
        <taxon>Rhabditomorpha</taxon>
        <taxon>Strongyloidea</taxon>
        <taxon>Ancylostomatidae</taxon>
        <taxon>Ancylostomatinae</taxon>
        <taxon>Ancylostoma</taxon>
    </lineage>
</organism>
<keyword evidence="2" id="KW-1185">Reference proteome</keyword>
<feature type="non-terminal residue" evidence="1">
    <location>
        <position position="1"/>
    </location>
</feature>
<evidence type="ECO:0000313" key="1">
    <source>
        <dbReference type="EMBL" id="KIH44942.1"/>
    </source>
</evidence>
<protein>
    <submittedName>
        <fullName evidence="1">Uncharacterized protein</fullName>
    </submittedName>
</protein>